<comment type="caution">
    <text evidence="1">The sequence shown here is derived from an EMBL/GenBank/DDBJ whole genome shotgun (WGS) entry which is preliminary data.</text>
</comment>
<keyword evidence="2" id="KW-1185">Reference proteome</keyword>
<gene>
    <name evidence="1" type="ORF">LIER_15392</name>
</gene>
<dbReference type="EMBL" id="BAABME010003321">
    <property type="protein sequence ID" value="GAA0158335.1"/>
    <property type="molecule type" value="Genomic_DNA"/>
</dbReference>
<reference evidence="1 2" key="1">
    <citation type="submission" date="2024-01" db="EMBL/GenBank/DDBJ databases">
        <title>The complete chloroplast genome sequence of Lithospermum erythrorhizon: insights into the phylogenetic relationship among Boraginaceae species and the maternal lineages of purple gromwells.</title>
        <authorList>
            <person name="Okada T."/>
            <person name="Watanabe K."/>
        </authorList>
    </citation>
    <scope>NUCLEOTIDE SEQUENCE [LARGE SCALE GENOMIC DNA]</scope>
</reference>
<name>A0AAV3Q327_LITER</name>
<dbReference type="Proteomes" id="UP001454036">
    <property type="component" value="Unassembled WGS sequence"/>
</dbReference>
<organism evidence="1 2">
    <name type="scientific">Lithospermum erythrorhizon</name>
    <name type="common">Purple gromwell</name>
    <name type="synonym">Lithospermum officinale var. erythrorhizon</name>
    <dbReference type="NCBI Taxonomy" id="34254"/>
    <lineage>
        <taxon>Eukaryota</taxon>
        <taxon>Viridiplantae</taxon>
        <taxon>Streptophyta</taxon>
        <taxon>Embryophyta</taxon>
        <taxon>Tracheophyta</taxon>
        <taxon>Spermatophyta</taxon>
        <taxon>Magnoliopsida</taxon>
        <taxon>eudicotyledons</taxon>
        <taxon>Gunneridae</taxon>
        <taxon>Pentapetalae</taxon>
        <taxon>asterids</taxon>
        <taxon>lamiids</taxon>
        <taxon>Boraginales</taxon>
        <taxon>Boraginaceae</taxon>
        <taxon>Boraginoideae</taxon>
        <taxon>Lithospermeae</taxon>
        <taxon>Lithospermum</taxon>
    </lineage>
</organism>
<evidence type="ECO:0000313" key="2">
    <source>
        <dbReference type="Proteomes" id="UP001454036"/>
    </source>
</evidence>
<protein>
    <recommendedName>
        <fullName evidence="3">Reverse transcriptase zinc-binding domain-containing protein</fullName>
    </recommendedName>
</protein>
<evidence type="ECO:0000313" key="1">
    <source>
        <dbReference type="EMBL" id="GAA0158335.1"/>
    </source>
</evidence>
<evidence type="ECO:0008006" key="3">
    <source>
        <dbReference type="Google" id="ProtNLM"/>
    </source>
</evidence>
<proteinExistence type="predicted"/>
<sequence>MNGISRHEFITWMLFHGKLSMRDRLLRFGGLFFRSWGEYRDSYEWRSERQWCIDNLGGRYLKRRLMRVVFMCTVYTVWLERNSRVSGGDPVSANVLYHKIVSIVHDRVCSWRGVKRTRENWEIFLD</sequence>
<accession>A0AAV3Q327</accession>
<dbReference type="AlphaFoldDB" id="A0AAV3Q327"/>